<gene>
    <name evidence="1" type="ORF">J572_2873</name>
</gene>
<dbReference type="EMBL" id="JMOA01000041">
    <property type="protein sequence ID" value="KCY00589.1"/>
    <property type="molecule type" value="Genomic_DNA"/>
</dbReference>
<evidence type="ECO:0000313" key="1">
    <source>
        <dbReference type="EMBL" id="KCY00589.1"/>
    </source>
</evidence>
<accession>A0A837AAV9</accession>
<sequence length="61" mass="6648">MTDSVLECGIIPKGTQISINGIPFVLQEDVKGNASQEYIDKTIQDQNDFFNGIGVVSVKCE</sequence>
<comment type="caution">
    <text evidence="1">The sequence shown here is derived from an EMBL/GenBank/DDBJ whole genome shotgun (WGS) entry which is preliminary data.</text>
</comment>
<dbReference type="RefSeq" id="WP_031979923.1">
    <property type="nucleotide sequence ID" value="NZ_JMOA01000041.1"/>
</dbReference>
<organism evidence="1 2">
    <name type="scientific">Acinetobacter baumannii 1499986</name>
    <dbReference type="NCBI Taxonomy" id="1310673"/>
    <lineage>
        <taxon>Bacteria</taxon>
        <taxon>Pseudomonadati</taxon>
        <taxon>Pseudomonadota</taxon>
        <taxon>Gammaproteobacteria</taxon>
        <taxon>Moraxellales</taxon>
        <taxon>Moraxellaceae</taxon>
        <taxon>Acinetobacter</taxon>
        <taxon>Acinetobacter calcoaceticus/baumannii complex</taxon>
    </lineage>
</organism>
<dbReference type="AlphaFoldDB" id="A0A837AAV9"/>
<proteinExistence type="predicted"/>
<protein>
    <submittedName>
        <fullName evidence="1">Uncharacterized protein</fullName>
    </submittedName>
</protein>
<name>A0A837AAV9_ACIBA</name>
<evidence type="ECO:0000313" key="2">
    <source>
        <dbReference type="Proteomes" id="UP000027309"/>
    </source>
</evidence>
<reference evidence="1 2" key="1">
    <citation type="submission" date="2014-04" db="EMBL/GenBank/DDBJ databases">
        <title>Comparative genomics and transcriptomics to identify genetic mechanisms underlying the emergence of carbapenem resistant Acinetobacter baumannii (CRAb).</title>
        <authorList>
            <person name="Harris A.D."/>
            <person name="Johnson K.J."/>
            <person name="George J."/>
            <person name="Nadendla S."/>
            <person name="Daugherty S.C."/>
            <person name="Parankush S."/>
            <person name="Sadzewicz L."/>
            <person name="Tallon L."/>
            <person name="Sengamalay N."/>
            <person name="Hazen T.H."/>
            <person name="Rasko D.A."/>
        </authorList>
    </citation>
    <scope>NUCLEOTIDE SEQUENCE [LARGE SCALE GENOMIC DNA]</scope>
    <source>
        <strain evidence="1 2">1499986</strain>
    </source>
</reference>
<dbReference type="Proteomes" id="UP000027309">
    <property type="component" value="Unassembled WGS sequence"/>
</dbReference>